<evidence type="ECO:0000259" key="9">
    <source>
        <dbReference type="PROSITE" id="PS51746"/>
    </source>
</evidence>
<dbReference type="OrthoDB" id="9801841at2"/>
<dbReference type="SUPFAM" id="SSF81606">
    <property type="entry name" value="PP2C-like"/>
    <property type="match status" value="1"/>
</dbReference>
<accession>A0A366XRW4</accession>
<dbReference type="PANTHER" id="PTHR47992">
    <property type="entry name" value="PROTEIN PHOSPHATASE"/>
    <property type="match status" value="1"/>
</dbReference>
<comment type="caution">
    <text evidence="10">The sequence shown here is derived from an EMBL/GenBank/DDBJ whole genome shotgun (WGS) entry which is preliminary data.</text>
</comment>
<dbReference type="SMART" id="SM00332">
    <property type="entry name" value="PP2Cc"/>
    <property type="match status" value="1"/>
</dbReference>
<keyword evidence="4" id="KW-0378">Hydrolase</keyword>
<keyword evidence="5" id="KW-0904">Protein phosphatase</keyword>
<evidence type="ECO:0000256" key="7">
    <source>
        <dbReference type="ARBA" id="ARBA00047761"/>
    </source>
</evidence>
<evidence type="ECO:0000256" key="6">
    <source>
        <dbReference type="ARBA" id="ARBA00023211"/>
    </source>
</evidence>
<evidence type="ECO:0000313" key="10">
    <source>
        <dbReference type="EMBL" id="RBW67509.1"/>
    </source>
</evidence>
<dbReference type="InterPro" id="IPR015655">
    <property type="entry name" value="PP2C"/>
</dbReference>
<evidence type="ECO:0000256" key="4">
    <source>
        <dbReference type="ARBA" id="ARBA00022801"/>
    </source>
</evidence>
<name>A0A366XRW4_9BACI</name>
<dbReference type="AlphaFoldDB" id="A0A366XRW4"/>
<proteinExistence type="predicted"/>
<sequence length="252" mass="27734">METVFKTDKGKVRPHNEDSGGIFIKNNQSVLAVVADGMGGHRAGDVASTMAVSFLKEKWEHVNEVLTPHDAEKWLEAAILGANQKILDYAKNHPECKGMGTTLAAALCTEQYIIIAHIGDSRIYLLNENAFSLKTSDHSLVNELLKSGEITEEEASNHPRKHVLLRALGTEESIYIDIQTVLWEEDDLLLLCSDGLTNKVSDETLEEMTRSEYSLDEMAVHLIQLANKAGGEDNISVALLKHSSDHKSKGEG</sequence>
<evidence type="ECO:0000256" key="5">
    <source>
        <dbReference type="ARBA" id="ARBA00022912"/>
    </source>
</evidence>
<dbReference type="SMART" id="SM00331">
    <property type="entry name" value="PP2C_SIG"/>
    <property type="match status" value="1"/>
</dbReference>
<comment type="catalytic activity">
    <reaction evidence="8">
        <text>O-phospho-L-threonyl-[protein] + H2O = L-threonyl-[protein] + phosphate</text>
        <dbReference type="Rhea" id="RHEA:47004"/>
        <dbReference type="Rhea" id="RHEA-COMP:11060"/>
        <dbReference type="Rhea" id="RHEA-COMP:11605"/>
        <dbReference type="ChEBI" id="CHEBI:15377"/>
        <dbReference type="ChEBI" id="CHEBI:30013"/>
        <dbReference type="ChEBI" id="CHEBI:43474"/>
        <dbReference type="ChEBI" id="CHEBI:61977"/>
        <dbReference type="EC" id="3.1.3.16"/>
    </reaction>
</comment>
<evidence type="ECO:0000256" key="2">
    <source>
        <dbReference type="ARBA" id="ARBA00013081"/>
    </source>
</evidence>
<organism evidence="10 11">
    <name type="scientific">Bacillus taeanensis</name>
    <dbReference type="NCBI Taxonomy" id="273032"/>
    <lineage>
        <taxon>Bacteria</taxon>
        <taxon>Bacillati</taxon>
        <taxon>Bacillota</taxon>
        <taxon>Bacilli</taxon>
        <taxon>Bacillales</taxon>
        <taxon>Bacillaceae</taxon>
        <taxon>Bacillus</taxon>
    </lineage>
</organism>
<comment type="cofactor">
    <cofactor evidence="1">
        <name>Mn(2+)</name>
        <dbReference type="ChEBI" id="CHEBI:29035"/>
    </cofactor>
</comment>
<keyword evidence="11" id="KW-1185">Reference proteome</keyword>
<dbReference type="InterPro" id="IPR001932">
    <property type="entry name" value="PPM-type_phosphatase-like_dom"/>
</dbReference>
<evidence type="ECO:0000256" key="3">
    <source>
        <dbReference type="ARBA" id="ARBA00022723"/>
    </source>
</evidence>
<dbReference type="GO" id="GO:0046872">
    <property type="term" value="F:metal ion binding"/>
    <property type="evidence" value="ECO:0007669"/>
    <property type="project" value="UniProtKB-KW"/>
</dbReference>
<comment type="catalytic activity">
    <reaction evidence="7">
        <text>O-phospho-L-seryl-[protein] + H2O = L-seryl-[protein] + phosphate</text>
        <dbReference type="Rhea" id="RHEA:20629"/>
        <dbReference type="Rhea" id="RHEA-COMP:9863"/>
        <dbReference type="Rhea" id="RHEA-COMP:11604"/>
        <dbReference type="ChEBI" id="CHEBI:15377"/>
        <dbReference type="ChEBI" id="CHEBI:29999"/>
        <dbReference type="ChEBI" id="CHEBI:43474"/>
        <dbReference type="ChEBI" id="CHEBI:83421"/>
        <dbReference type="EC" id="3.1.3.16"/>
    </reaction>
</comment>
<dbReference type="Proteomes" id="UP000253314">
    <property type="component" value="Unassembled WGS sequence"/>
</dbReference>
<keyword evidence="6" id="KW-0464">Manganese</keyword>
<dbReference type="Gene3D" id="3.60.40.10">
    <property type="entry name" value="PPM-type phosphatase domain"/>
    <property type="match status" value="1"/>
</dbReference>
<reference evidence="10 11" key="1">
    <citation type="submission" date="2018-07" db="EMBL/GenBank/DDBJ databases">
        <title>Lottiidibacillus patelloidae gen. nov., sp. nov., isolated from the intestinal tract of a marine limpet and the reclassification of B. taeanensis BH030017T, B. algicola KMM 3737T and B. hwajinpoensis SW-72T as genus Lottiidibacillus.</title>
        <authorList>
            <person name="Liu R."/>
            <person name="Huang Z."/>
        </authorList>
    </citation>
    <scope>NUCLEOTIDE SEQUENCE [LARGE SCALE GENOMIC DNA]</scope>
    <source>
        <strain evidence="10 11">BH030017</strain>
    </source>
</reference>
<evidence type="ECO:0000313" key="11">
    <source>
        <dbReference type="Proteomes" id="UP000253314"/>
    </source>
</evidence>
<dbReference type="InterPro" id="IPR036457">
    <property type="entry name" value="PPM-type-like_dom_sf"/>
</dbReference>
<dbReference type="GO" id="GO:0004722">
    <property type="term" value="F:protein serine/threonine phosphatase activity"/>
    <property type="evidence" value="ECO:0007669"/>
    <property type="project" value="UniProtKB-EC"/>
</dbReference>
<dbReference type="NCBIfam" id="NF033484">
    <property type="entry name" value="Stp1_PP2C_phos"/>
    <property type="match status" value="1"/>
</dbReference>
<feature type="domain" description="PPM-type phosphatase" evidence="9">
    <location>
        <begin position="2"/>
        <end position="242"/>
    </location>
</feature>
<dbReference type="EC" id="3.1.3.16" evidence="2"/>
<keyword evidence="3" id="KW-0479">Metal-binding</keyword>
<dbReference type="FunFam" id="3.60.40.10:FF:000002">
    <property type="entry name" value="Serine/threonine phosphatase stp"/>
    <property type="match status" value="1"/>
</dbReference>
<dbReference type="RefSeq" id="WP_113808271.1">
    <property type="nucleotide sequence ID" value="NZ_QOCW01000035.1"/>
</dbReference>
<evidence type="ECO:0000256" key="1">
    <source>
        <dbReference type="ARBA" id="ARBA00001936"/>
    </source>
</evidence>
<dbReference type="CDD" id="cd00143">
    <property type="entry name" value="PP2Cc"/>
    <property type="match status" value="1"/>
</dbReference>
<dbReference type="Pfam" id="PF13672">
    <property type="entry name" value="PP2C_2"/>
    <property type="match status" value="1"/>
</dbReference>
<gene>
    <name evidence="10" type="ORF">DS031_21745</name>
</gene>
<evidence type="ECO:0000256" key="8">
    <source>
        <dbReference type="ARBA" id="ARBA00048336"/>
    </source>
</evidence>
<dbReference type="EMBL" id="QOCW01000035">
    <property type="protein sequence ID" value="RBW67509.1"/>
    <property type="molecule type" value="Genomic_DNA"/>
</dbReference>
<dbReference type="PROSITE" id="PS51746">
    <property type="entry name" value="PPM_2"/>
    <property type="match status" value="1"/>
</dbReference>
<protein>
    <recommendedName>
        <fullName evidence="2">protein-serine/threonine phosphatase</fullName>
        <ecNumber evidence="2">3.1.3.16</ecNumber>
    </recommendedName>
</protein>